<protein>
    <submittedName>
        <fullName evidence="2">Uncharacterized protein</fullName>
    </submittedName>
</protein>
<dbReference type="PANTHER" id="PTHR20956:SF12">
    <property type="entry name" value="FLYWCH-TYPE DOMAIN-CONTAINING PROTEIN"/>
    <property type="match status" value="1"/>
</dbReference>
<accession>A0A210QNU3</accession>
<reference evidence="2 3" key="1">
    <citation type="journal article" date="2017" name="Nat. Ecol. Evol.">
        <title>Scallop genome provides insights into evolution of bilaterian karyotype and development.</title>
        <authorList>
            <person name="Wang S."/>
            <person name="Zhang J."/>
            <person name="Jiao W."/>
            <person name="Li J."/>
            <person name="Xun X."/>
            <person name="Sun Y."/>
            <person name="Guo X."/>
            <person name="Huan P."/>
            <person name="Dong B."/>
            <person name="Zhang L."/>
            <person name="Hu X."/>
            <person name="Sun X."/>
            <person name="Wang J."/>
            <person name="Zhao C."/>
            <person name="Wang Y."/>
            <person name="Wang D."/>
            <person name="Huang X."/>
            <person name="Wang R."/>
            <person name="Lv J."/>
            <person name="Li Y."/>
            <person name="Zhang Z."/>
            <person name="Liu B."/>
            <person name="Lu W."/>
            <person name="Hui Y."/>
            <person name="Liang J."/>
            <person name="Zhou Z."/>
            <person name="Hou R."/>
            <person name="Li X."/>
            <person name="Liu Y."/>
            <person name="Li H."/>
            <person name="Ning X."/>
            <person name="Lin Y."/>
            <person name="Zhao L."/>
            <person name="Xing Q."/>
            <person name="Dou J."/>
            <person name="Li Y."/>
            <person name="Mao J."/>
            <person name="Guo H."/>
            <person name="Dou H."/>
            <person name="Li T."/>
            <person name="Mu C."/>
            <person name="Jiang W."/>
            <person name="Fu Q."/>
            <person name="Fu X."/>
            <person name="Miao Y."/>
            <person name="Liu J."/>
            <person name="Yu Q."/>
            <person name="Li R."/>
            <person name="Liao H."/>
            <person name="Li X."/>
            <person name="Kong Y."/>
            <person name="Jiang Z."/>
            <person name="Chourrout D."/>
            <person name="Li R."/>
            <person name="Bao Z."/>
        </authorList>
    </citation>
    <scope>NUCLEOTIDE SEQUENCE [LARGE SCALE GENOMIC DNA]</scope>
    <source>
        <strain evidence="2 3">PY_sf001</strain>
    </source>
</reference>
<gene>
    <name evidence="2" type="ORF">KP79_PYT09479</name>
</gene>
<organism evidence="2 3">
    <name type="scientific">Mizuhopecten yessoensis</name>
    <name type="common">Japanese scallop</name>
    <name type="synonym">Patinopecten yessoensis</name>
    <dbReference type="NCBI Taxonomy" id="6573"/>
    <lineage>
        <taxon>Eukaryota</taxon>
        <taxon>Metazoa</taxon>
        <taxon>Spiralia</taxon>
        <taxon>Lophotrochozoa</taxon>
        <taxon>Mollusca</taxon>
        <taxon>Bivalvia</taxon>
        <taxon>Autobranchia</taxon>
        <taxon>Pteriomorphia</taxon>
        <taxon>Pectinida</taxon>
        <taxon>Pectinoidea</taxon>
        <taxon>Pectinidae</taxon>
        <taxon>Mizuhopecten</taxon>
    </lineage>
</organism>
<evidence type="ECO:0000256" key="1">
    <source>
        <dbReference type="SAM" id="MobiDB-lite"/>
    </source>
</evidence>
<dbReference type="OrthoDB" id="6277327at2759"/>
<dbReference type="Gene3D" id="2.20.25.240">
    <property type="match status" value="1"/>
</dbReference>
<evidence type="ECO:0000313" key="3">
    <source>
        <dbReference type="Proteomes" id="UP000242188"/>
    </source>
</evidence>
<dbReference type="EMBL" id="NEDP02002617">
    <property type="protein sequence ID" value="OWF50368.1"/>
    <property type="molecule type" value="Genomic_DNA"/>
</dbReference>
<feature type="compositionally biased region" description="Pro residues" evidence="1">
    <location>
        <begin position="16"/>
        <end position="55"/>
    </location>
</feature>
<proteinExistence type="predicted"/>
<sequence>MVNLLSLFKKTTPAPRTAPTPAPRRAPTPAPRTAPIPAPRTAPPPANRTPIPTSPSTPRGQFHVSFNVGDVPLEPVEVHHESDLDEGPAIDVSVVEDVAVTYQVVEGGTKRGGRKLVSSDGYSYTVKKTTRTSTAWPCSVRSVSLWCRASVLQHGEEFRFGQVAHVHAPDPGTLINAKVRAIVKEQARVHSYRSAGALTEDVMAEEVTPDDFNLPNPSHIQRAANRVREKLRPKEPIDLDFEIDTAFLGCEASWVTFASTGSATSSLEPHCSRSSYVGKEVFRHINEAIGTLNVRSIVMDFEAAVWSAVKVVYPEVDITGCYFHWAQAVIRKVQDLGLKTTYCEKKGLYVFVQQLLGLPYLPPGHIEKAFESLTAKLPNPAVEGLVSYLETAWLRNHSWSVRQWSVFRQSIPTNNDCEGWHRRFNGKAGRAMLHFYLLVPLLRKESNTVEVTRRLVEEQVLTRHRRARNSFREKKVDHQPSPYYKHTIRTSASPRAVSKLCAPGFPE</sequence>
<dbReference type="STRING" id="6573.A0A210QNU3"/>
<dbReference type="PANTHER" id="PTHR20956">
    <property type="entry name" value="HEH2P"/>
    <property type="match status" value="1"/>
</dbReference>
<name>A0A210QNU3_MIZYE</name>
<dbReference type="AlphaFoldDB" id="A0A210QNU3"/>
<dbReference type="Proteomes" id="UP000242188">
    <property type="component" value="Unassembled WGS sequence"/>
</dbReference>
<feature type="region of interest" description="Disordered" evidence="1">
    <location>
        <begin position="1"/>
        <end position="60"/>
    </location>
</feature>
<comment type="caution">
    <text evidence="2">The sequence shown here is derived from an EMBL/GenBank/DDBJ whole genome shotgun (WGS) entry which is preliminary data.</text>
</comment>
<keyword evidence="3" id="KW-1185">Reference proteome</keyword>
<evidence type="ECO:0000313" key="2">
    <source>
        <dbReference type="EMBL" id="OWF50368.1"/>
    </source>
</evidence>